<gene>
    <name evidence="4" type="ORF">METZ01_LOCUS143470</name>
</gene>
<dbReference type="Pfam" id="PF00342">
    <property type="entry name" value="PGI"/>
    <property type="match status" value="1"/>
</dbReference>
<keyword evidence="2" id="KW-0324">Glycolysis</keyword>
<dbReference type="GO" id="GO:0006094">
    <property type="term" value="P:gluconeogenesis"/>
    <property type="evidence" value="ECO:0007669"/>
    <property type="project" value="UniProtKB-KW"/>
</dbReference>
<accession>A0A381ZMV8</accession>
<dbReference type="GO" id="GO:0004347">
    <property type="term" value="F:glucose-6-phosphate isomerase activity"/>
    <property type="evidence" value="ECO:0007669"/>
    <property type="project" value="InterPro"/>
</dbReference>
<dbReference type="GO" id="GO:0048029">
    <property type="term" value="F:monosaccharide binding"/>
    <property type="evidence" value="ECO:0007669"/>
    <property type="project" value="TreeGrafter"/>
</dbReference>
<dbReference type="InterPro" id="IPR001672">
    <property type="entry name" value="G6P_Isomerase"/>
</dbReference>
<evidence type="ECO:0000313" key="4">
    <source>
        <dbReference type="EMBL" id="SVA90616.1"/>
    </source>
</evidence>
<dbReference type="AlphaFoldDB" id="A0A381ZMV8"/>
<dbReference type="PANTHER" id="PTHR11469">
    <property type="entry name" value="GLUCOSE-6-PHOSPHATE ISOMERASE"/>
    <property type="match status" value="1"/>
</dbReference>
<evidence type="ECO:0000256" key="2">
    <source>
        <dbReference type="ARBA" id="ARBA00023152"/>
    </source>
</evidence>
<dbReference type="InterPro" id="IPR046348">
    <property type="entry name" value="SIS_dom_sf"/>
</dbReference>
<sequence length="349" mass="39637">MNYSEKYYSFIDLEKLKSKYFDDRSLISGNFDKIIVIGIGGSSQGSKAINSFLNEDRVIYFDNLNFYFINKTLNSINLEKTGFIFISKSGATSEILTLFDYLVGELENKINISNHFFTITEIKSSPLHDLSVHKSIGIIEHDKDIGGRFSIFSSASMIPGFMFNEKFVTSFFIGAEEGESGDRMALAVEKAKLITSPVLKNINAILVYGDELIETANWLKQLYAESLGKKGEGFMPVVSQMPQDQHSLMQLYIDGPKNIFFEILSMQYRESNFINLTLNNHRDAMFSTLKQQDLTITPLGKIQEFSEKSISTLGEFFYAKMVEVIQLAEILEIDPFTQDAVEIQKNFLK</sequence>
<dbReference type="GO" id="GO:0097367">
    <property type="term" value="F:carbohydrate derivative binding"/>
    <property type="evidence" value="ECO:0007669"/>
    <property type="project" value="InterPro"/>
</dbReference>
<proteinExistence type="predicted"/>
<evidence type="ECO:0000256" key="3">
    <source>
        <dbReference type="ARBA" id="ARBA00023235"/>
    </source>
</evidence>
<keyword evidence="1" id="KW-0312">Gluconeogenesis</keyword>
<dbReference type="GO" id="GO:0006096">
    <property type="term" value="P:glycolytic process"/>
    <property type="evidence" value="ECO:0007669"/>
    <property type="project" value="UniProtKB-KW"/>
</dbReference>
<keyword evidence="3" id="KW-0413">Isomerase</keyword>
<dbReference type="PROSITE" id="PS51463">
    <property type="entry name" value="P_GLUCOSE_ISOMERASE_3"/>
    <property type="match status" value="1"/>
</dbReference>
<dbReference type="EMBL" id="UINC01021960">
    <property type="protein sequence ID" value="SVA90616.1"/>
    <property type="molecule type" value="Genomic_DNA"/>
</dbReference>
<dbReference type="Gene3D" id="3.40.50.10490">
    <property type="entry name" value="Glucose-6-phosphate isomerase like protein, domain 1"/>
    <property type="match status" value="2"/>
</dbReference>
<dbReference type="GO" id="GO:0051156">
    <property type="term" value="P:glucose 6-phosphate metabolic process"/>
    <property type="evidence" value="ECO:0007669"/>
    <property type="project" value="TreeGrafter"/>
</dbReference>
<name>A0A381ZMV8_9ZZZZ</name>
<evidence type="ECO:0000256" key="1">
    <source>
        <dbReference type="ARBA" id="ARBA00022432"/>
    </source>
</evidence>
<reference evidence="4" key="1">
    <citation type="submission" date="2018-05" db="EMBL/GenBank/DDBJ databases">
        <authorList>
            <person name="Lanie J.A."/>
            <person name="Ng W.-L."/>
            <person name="Kazmierczak K.M."/>
            <person name="Andrzejewski T.M."/>
            <person name="Davidsen T.M."/>
            <person name="Wayne K.J."/>
            <person name="Tettelin H."/>
            <person name="Glass J.I."/>
            <person name="Rusch D."/>
            <person name="Podicherti R."/>
            <person name="Tsui H.-C.T."/>
            <person name="Winkler M.E."/>
        </authorList>
    </citation>
    <scope>NUCLEOTIDE SEQUENCE</scope>
</reference>
<dbReference type="PANTHER" id="PTHR11469:SF1">
    <property type="entry name" value="GLUCOSE-6-PHOSPHATE ISOMERASE"/>
    <property type="match status" value="1"/>
</dbReference>
<dbReference type="GO" id="GO:0005829">
    <property type="term" value="C:cytosol"/>
    <property type="evidence" value="ECO:0007669"/>
    <property type="project" value="TreeGrafter"/>
</dbReference>
<dbReference type="PRINTS" id="PR00662">
    <property type="entry name" value="G6PISOMERASE"/>
</dbReference>
<protein>
    <submittedName>
        <fullName evidence="4">Uncharacterized protein</fullName>
    </submittedName>
</protein>
<organism evidence="4">
    <name type="scientific">marine metagenome</name>
    <dbReference type="NCBI Taxonomy" id="408172"/>
    <lineage>
        <taxon>unclassified sequences</taxon>
        <taxon>metagenomes</taxon>
        <taxon>ecological metagenomes</taxon>
    </lineage>
</organism>
<dbReference type="SUPFAM" id="SSF53697">
    <property type="entry name" value="SIS domain"/>
    <property type="match status" value="1"/>
</dbReference>